<dbReference type="PANTHER" id="PTHR10746">
    <property type="entry name" value="50S RIBOSOMAL PROTEIN L4"/>
    <property type="match status" value="1"/>
</dbReference>
<dbReference type="InterPro" id="IPR002136">
    <property type="entry name" value="Ribosomal_uL4"/>
</dbReference>
<dbReference type="Pfam" id="PF00573">
    <property type="entry name" value="Ribosomal_L4"/>
    <property type="match status" value="1"/>
</dbReference>
<accession>A0A0P1LIU0</accession>
<keyword evidence="3 5" id="KW-0687">Ribonucleoprotein</keyword>
<dbReference type="Proteomes" id="UP000182011">
    <property type="component" value="Unassembled WGS sequence"/>
</dbReference>
<comment type="function">
    <text evidence="5">One of the primary rRNA binding proteins, this protein initially binds near the 5'-end of the 23S rRNA. It is important during the early stages of 50S assembly. It makes multiple contacts with different domains of the 23S rRNA in the assembled 50S subunit and ribosome.</text>
</comment>
<protein>
    <recommendedName>
        <fullName evidence="4 5">Large ribosomal subunit protein uL4</fullName>
    </recommendedName>
</protein>
<keyword evidence="2 5" id="KW-0689">Ribosomal protein</keyword>
<comment type="function">
    <text evidence="5">Forms part of the polypeptide exit tunnel.</text>
</comment>
<evidence type="ECO:0000256" key="3">
    <source>
        <dbReference type="ARBA" id="ARBA00023274"/>
    </source>
</evidence>
<accession>A0A0S4NB76</accession>
<reference evidence="8 9" key="2">
    <citation type="submission" date="2015-11" db="EMBL/GenBank/DDBJ databases">
        <authorList>
            <person name="Zhang Y."/>
            <person name="Guo Z."/>
        </authorList>
    </citation>
    <scope>NUCLEOTIDE SEQUENCE [LARGE SCALE GENOMIC DNA]</scope>
    <source>
        <strain evidence="8">JGI-4</strain>
    </source>
</reference>
<dbReference type="Proteomes" id="UP000182200">
    <property type="component" value="Unassembled WGS sequence"/>
</dbReference>
<comment type="subunit">
    <text evidence="5">Part of the 50S ribosomal subunit.</text>
</comment>
<evidence type="ECO:0000256" key="4">
    <source>
        <dbReference type="ARBA" id="ARBA00035244"/>
    </source>
</evidence>
<dbReference type="InterPro" id="IPR013005">
    <property type="entry name" value="Ribosomal_uL4-like"/>
</dbReference>
<evidence type="ECO:0000313" key="10">
    <source>
        <dbReference type="Proteomes" id="UP000182200"/>
    </source>
</evidence>
<accession>A0A0P1MYQ4</accession>
<accession>A0A0P1M2C7</accession>
<evidence type="ECO:0000313" key="7">
    <source>
        <dbReference type="EMBL" id="CUS76813.1"/>
    </source>
</evidence>
<dbReference type="GO" id="GO:0019843">
    <property type="term" value="F:rRNA binding"/>
    <property type="evidence" value="ECO:0007669"/>
    <property type="project" value="UniProtKB-UniRule"/>
</dbReference>
<evidence type="ECO:0000256" key="1">
    <source>
        <dbReference type="ARBA" id="ARBA00010528"/>
    </source>
</evidence>
<dbReference type="RefSeq" id="WP_047133615.1">
    <property type="nucleotide sequence ID" value="NZ_CZVI01000001.1"/>
</dbReference>
<evidence type="ECO:0000256" key="2">
    <source>
        <dbReference type="ARBA" id="ARBA00022980"/>
    </source>
</evidence>
<dbReference type="HAMAP" id="MF_01328_B">
    <property type="entry name" value="Ribosomal_uL4_B"/>
    <property type="match status" value="1"/>
</dbReference>
<evidence type="ECO:0000313" key="9">
    <source>
        <dbReference type="Proteomes" id="UP000182011"/>
    </source>
</evidence>
<dbReference type="GO" id="GO:0005840">
    <property type="term" value="C:ribosome"/>
    <property type="evidence" value="ECO:0007669"/>
    <property type="project" value="UniProtKB-KW"/>
</dbReference>
<evidence type="ECO:0000313" key="8">
    <source>
        <dbReference type="EMBL" id="CUU08121.1"/>
    </source>
</evidence>
<comment type="similarity">
    <text evidence="1 5">Belongs to the universal ribosomal protein uL4 family.</text>
</comment>
<dbReference type="EMBL" id="FAOP01000008">
    <property type="protein sequence ID" value="CUU08121.1"/>
    <property type="molecule type" value="Genomic_DNA"/>
</dbReference>
<proteinExistence type="inferred from homology"/>
<dbReference type="PANTHER" id="PTHR10746:SF6">
    <property type="entry name" value="LARGE RIBOSOMAL SUBUNIT PROTEIN UL4M"/>
    <property type="match status" value="1"/>
</dbReference>
<feature type="region of interest" description="Disordered" evidence="6">
    <location>
        <begin position="45"/>
        <end position="75"/>
    </location>
</feature>
<evidence type="ECO:0000256" key="5">
    <source>
        <dbReference type="HAMAP-Rule" id="MF_01328"/>
    </source>
</evidence>
<dbReference type="SUPFAM" id="SSF52166">
    <property type="entry name" value="Ribosomal protein L4"/>
    <property type="match status" value="1"/>
</dbReference>
<dbReference type="NCBIfam" id="TIGR03953">
    <property type="entry name" value="rplD_bact"/>
    <property type="match status" value="1"/>
</dbReference>
<accession>A0A0P1L727</accession>
<evidence type="ECO:0000256" key="6">
    <source>
        <dbReference type="SAM" id="MobiDB-lite"/>
    </source>
</evidence>
<keyword evidence="5" id="KW-0694">RNA-binding</keyword>
<dbReference type="GO" id="GO:0003735">
    <property type="term" value="F:structural constituent of ribosome"/>
    <property type="evidence" value="ECO:0007669"/>
    <property type="project" value="InterPro"/>
</dbReference>
<name>A0A0P1L727_9BACT</name>
<organism evidence="8 9">
    <name type="scientific">Candidatus Kryptonium thompsonii</name>
    <dbReference type="NCBI Taxonomy" id="1633631"/>
    <lineage>
        <taxon>Bacteria</taxon>
        <taxon>Pseudomonadati</taxon>
        <taxon>Candidatus Kryptoniota</taxon>
        <taxon>Candidatus Kryptonium</taxon>
    </lineage>
</organism>
<dbReference type="InterPro" id="IPR023574">
    <property type="entry name" value="Ribosomal_uL4_dom_sf"/>
</dbReference>
<dbReference type="Gene3D" id="3.40.1370.10">
    <property type="match status" value="1"/>
</dbReference>
<dbReference type="STRING" id="1633631.GCA_001442925_01996"/>
<reference evidence="7 10" key="1">
    <citation type="submission" date="2015-11" db="EMBL/GenBank/DDBJ databases">
        <authorList>
            <person name="Varghese N."/>
        </authorList>
    </citation>
    <scope>NUCLEOTIDE SEQUENCE [LARGE SCALE GENOMIC DNA]</scope>
    <source>
        <strain evidence="7 10">JGI-8</strain>
    </source>
</reference>
<gene>
    <name evidence="5" type="primary">rplD</name>
    <name evidence="8" type="ORF">JGI4_02000</name>
    <name evidence="7" type="ORF">JGI8_00054</name>
</gene>
<accession>A0A0P1P1X1</accession>
<keyword evidence="10" id="KW-1185">Reference proteome</keyword>
<dbReference type="EMBL" id="CZVI01000001">
    <property type="protein sequence ID" value="CUS76813.1"/>
    <property type="molecule type" value="Genomic_DNA"/>
</dbReference>
<keyword evidence="5" id="KW-0699">rRNA-binding</keyword>
<sequence>MRLEVYKIDGTKSGEYVELRPDIFEIKPNDHAIYLAVKAYLANQRQGTHKTKTRGEVRGGGRKPWPQKHTGRARAGSIRSPLWVGGGTVFGPVPRDYSLDLPKKVKQLARKSALSYKAKDEQIIVVEDFTFEEPKTKKMVEILKAFNLLNKKVLLLTASTDLNVYKSGRNIPGLNILEAYKASTYDILNNQMILIQKSAVEVLQNTFTE</sequence>
<dbReference type="GO" id="GO:0006412">
    <property type="term" value="P:translation"/>
    <property type="evidence" value="ECO:0007669"/>
    <property type="project" value="UniProtKB-UniRule"/>
</dbReference>
<accession>A0A0P1L9F7</accession>
<dbReference type="GO" id="GO:1990904">
    <property type="term" value="C:ribonucleoprotein complex"/>
    <property type="evidence" value="ECO:0007669"/>
    <property type="project" value="UniProtKB-KW"/>
</dbReference>
<dbReference type="AlphaFoldDB" id="A0A0P1L727"/>